<organism evidence="7 8">
    <name type="scientific">Piromyces finnis</name>
    <dbReference type="NCBI Taxonomy" id="1754191"/>
    <lineage>
        <taxon>Eukaryota</taxon>
        <taxon>Fungi</taxon>
        <taxon>Fungi incertae sedis</taxon>
        <taxon>Chytridiomycota</taxon>
        <taxon>Chytridiomycota incertae sedis</taxon>
        <taxon>Neocallimastigomycetes</taxon>
        <taxon>Neocallimastigales</taxon>
        <taxon>Neocallimastigaceae</taxon>
        <taxon>Piromyces</taxon>
    </lineage>
</organism>
<comment type="similarity">
    <text evidence="2">Belongs to the NELF-D family.</text>
</comment>
<dbReference type="AlphaFoldDB" id="A0A1Y1V948"/>
<evidence type="ECO:0000256" key="1">
    <source>
        <dbReference type="ARBA" id="ARBA00004123"/>
    </source>
</evidence>
<evidence type="ECO:0000313" key="7">
    <source>
        <dbReference type="EMBL" id="ORX50261.1"/>
    </source>
</evidence>
<proteinExistence type="inferred from homology"/>
<keyword evidence="6" id="KW-0539">Nucleus</keyword>
<dbReference type="PANTHER" id="PTHR12144">
    <property type="entry name" value="NEGATIVE ELONGATION FACTOR D"/>
    <property type="match status" value="1"/>
</dbReference>
<name>A0A1Y1V948_9FUNG</name>
<comment type="caution">
    <text evidence="7">The sequence shown here is derived from an EMBL/GenBank/DDBJ whole genome shotgun (WGS) entry which is preliminary data.</text>
</comment>
<reference evidence="7 8" key="1">
    <citation type="submission" date="2016-08" db="EMBL/GenBank/DDBJ databases">
        <title>Genomes of anaerobic fungi encode conserved fungal cellulosomes for biomass hydrolysis.</title>
        <authorList>
            <consortium name="DOE Joint Genome Institute"/>
            <person name="Haitjema C.H."/>
            <person name="Gilmore S.P."/>
            <person name="Henske J.K."/>
            <person name="Solomon K.V."/>
            <person name="De Groot R."/>
            <person name="Kuo A."/>
            <person name="Mondo S.J."/>
            <person name="Salamov A.A."/>
            <person name="Labutti K."/>
            <person name="Zhao Z."/>
            <person name="Chiniquy J."/>
            <person name="Barry K."/>
            <person name="Brewer H.M."/>
            <person name="Purvine S.O."/>
            <person name="Wright A.T."/>
            <person name="Boxma B."/>
            <person name="Van Alen T."/>
            <person name="Hackstein J.H."/>
            <person name="Baker S.E."/>
            <person name="Grigoriev I.V."/>
            <person name="O'Malley M.A."/>
        </authorList>
    </citation>
    <scope>NUCLEOTIDE SEQUENCE [LARGE SCALE GENOMIC DNA]</scope>
    <source>
        <strain evidence="8">finn</strain>
    </source>
</reference>
<protein>
    <submittedName>
        <fullName evidence="7">Uncharacterized protein</fullName>
    </submittedName>
</protein>
<evidence type="ECO:0000256" key="2">
    <source>
        <dbReference type="ARBA" id="ARBA00005726"/>
    </source>
</evidence>
<dbReference type="Pfam" id="PF04858">
    <property type="entry name" value="TH1"/>
    <property type="match status" value="1"/>
</dbReference>
<dbReference type="OrthoDB" id="511287at2759"/>
<comment type="subcellular location">
    <subcellularLocation>
        <location evidence="1">Nucleus</location>
    </subcellularLocation>
</comment>
<keyword evidence="3" id="KW-0678">Repressor</keyword>
<dbReference type="STRING" id="1754191.A0A1Y1V948"/>
<reference evidence="7 8" key="2">
    <citation type="submission" date="2016-08" db="EMBL/GenBank/DDBJ databases">
        <title>Pervasive Adenine N6-methylation of Active Genes in Fungi.</title>
        <authorList>
            <consortium name="DOE Joint Genome Institute"/>
            <person name="Mondo S.J."/>
            <person name="Dannebaum R.O."/>
            <person name="Kuo R.C."/>
            <person name="Labutti K."/>
            <person name="Haridas S."/>
            <person name="Kuo A."/>
            <person name="Salamov A."/>
            <person name="Ahrendt S.R."/>
            <person name="Lipzen A."/>
            <person name="Sullivan W."/>
            <person name="Andreopoulos W.B."/>
            <person name="Clum A."/>
            <person name="Lindquist E."/>
            <person name="Daum C."/>
            <person name="Ramamoorthy G.K."/>
            <person name="Gryganskyi A."/>
            <person name="Culley D."/>
            <person name="Magnuson J.K."/>
            <person name="James T.Y."/>
            <person name="O'Malley M.A."/>
            <person name="Stajich J.E."/>
            <person name="Spatafora J.W."/>
            <person name="Visel A."/>
            <person name="Grigoriev I.V."/>
        </authorList>
    </citation>
    <scope>NUCLEOTIDE SEQUENCE [LARGE SCALE GENOMIC DNA]</scope>
    <source>
        <strain evidence="8">finn</strain>
    </source>
</reference>
<evidence type="ECO:0000313" key="8">
    <source>
        <dbReference type="Proteomes" id="UP000193719"/>
    </source>
</evidence>
<evidence type="ECO:0000256" key="4">
    <source>
        <dbReference type="ARBA" id="ARBA00023015"/>
    </source>
</evidence>
<evidence type="ECO:0000256" key="6">
    <source>
        <dbReference type="ARBA" id="ARBA00023242"/>
    </source>
</evidence>
<keyword evidence="5" id="KW-0804">Transcription</keyword>
<dbReference type="PANTHER" id="PTHR12144:SF0">
    <property type="entry name" value="NEGATIVE ELONGATION FACTOR C_D"/>
    <property type="match status" value="1"/>
</dbReference>
<dbReference type="GO" id="GO:0032021">
    <property type="term" value="C:NELF complex"/>
    <property type="evidence" value="ECO:0007669"/>
    <property type="project" value="TreeGrafter"/>
</dbReference>
<evidence type="ECO:0000256" key="3">
    <source>
        <dbReference type="ARBA" id="ARBA00022491"/>
    </source>
</evidence>
<dbReference type="EMBL" id="MCFH01000021">
    <property type="protein sequence ID" value="ORX50261.1"/>
    <property type="molecule type" value="Genomic_DNA"/>
</dbReference>
<dbReference type="GO" id="GO:0034244">
    <property type="term" value="P:negative regulation of transcription elongation by RNA polymerase II"/>
    <property type="evidence" value="ECO:0007669"/>
    <property type="project" value="TreeGrafter"/>
</dbReference>
<evidence type="ECO:0000256" key="5">
    <source>
        <dbReference type="ARBA" id="ARBA00023163"/>
    </source>
</evidence>
<dbReference type="InterPro" id="IPR006942">
    <property type="entry name" value="TH1"/>
</dbReference>
<keyword evidence="8" id="KW-1185">Reference proteome</keyword>
<dbReference type="GO" id="GO:0003723">
    <property type="term" value="F:RNA binding"/>
    <property type="evidence" value="ECO:0007669"/>
    <property type="project" value="TreeGrafter"/>
</dbReference>
<dbReference type="Proteomes" id="UP000193719">
    <property type="component" value="Unassembled WGS sequence"/>
</dbReference>
<keyword evidence="4" id="KW-0805">Transcription regulation</keyword>
<gene>
    <name evidence="7" type="ORF">BCR36DRAFT_583391</name>
</gene>
<sequence>MSNKSQTDFEKSEKNNNLLFEWSEILDIDTSKIFEDTVRNIIIDKFDIKSDENLLSSPDLIKLQYWRNIIYDLEEKMQNTPKLQSVIKLIIDSGYENELAQSLSSGQYKESFSNSLVDSIIKLSNINEELLPKYIHSFLELCSQNVVSYVYSQTFLVRLINDPTIEEKKKYLIRYLSLKLDEYIDSIDSTKKYSNIFSESLVSSIQKMNSDFIVSIRNMRSEQEVVSLDISRVYNYYKNQRDNPSIEFLRHPNIYKLLLKEIFTNNDQPQSKKDVYTWLLAYATSVNDSDDNMEKDKSIKETINEINHLSATLKKITPNTDLKEYFMDLLKATEIPITSMALISWIENTMDDPNYSDLYNQINVRPLTFDLLNEAAIRQPLQRDAIFNIYKKSFEKQQYVGVISEAVMELKKRILAEFIFLMKTDFVIPVLNYMVEAASRIDESLSVYFVQNLISMIEIYPRDIASLIVKIISKLSIKAFKSSDNNELSQFLEKILLLDLRSEEKEKIKRMLEDLSS</sequence>
<accession>A0A1Y1V948</accession>